<dbReference type="EMBL" id="SDCT01000015">
    <property type="protein sequence ID" value="TCX90609.1"/>
    <property type="molecule type" value="Genomic_DNA"/>
</dbReference>
<organism evidence="1">
    <name type="scientific">Klebsiella pneumoniae</name>
    <dbReference type="NCBI Taxonomy" id="573"/>
    <lineage>
        <taxon>Bacteria</taxon>
        <taxon>Pseudomonadati</taxon>
        <taxon>Pseudomonadota</taxon>
        <taxon>Gammaproteobacteria</taxon>
        <taxon>Enterobacterales</taxon>
        <taxon>Enterobacteriaceae</taxon>
        <taxon>Klebsiella/Raoultella group</taxon>
        <taxon>Klebsiella</taxon>
        <taxon>Klebsiella pneumoniae complex</taxon>
    </lineage>
</organism>
<name>A0A483MTD6_KLEPN</name>
<sequence>MNQLTKTKPILLTYAQREALEIIQSEERARSPYGAAPSIPELVRSLLDIALKDVYAGIEKQKEMKAQQEDLEKRLATAPVAEEATKDFLATRNSLLQQEHGAAPGSLNYMGATMLTETKPEEA</sequence>
<reference evidence="1" key="1">
    <citation type="submission" date="2019-01" db="EMBL/GenBank/DDBJ databases">
        <authorList>
            <person name="Lista F."/>
            <person name="Anselmo A."/>
        </authorList>
    </citation>
    <scope>NUCLEOTIDE SEQUENCE</scope>
    <source>
        <strain evidence="1">3S</strain>
    </source>
</reference>
<protein>
    <submittedName>
        <fullName evidence="1">Uncharacterized protein</fullName>
    </submittedName>
</protein>
<dbReference type="RefSeq" id="WP_087761836.1">
    <property type="nucleotide sequence ID" value="NZ_CP069992.1"/>
</dbReference>
<gene>
    <name evidence="1" type="ORF">ETF13_11880</name>
</gene>
<dbReference type="AlphaFoldDB" id="A0A483MTD6"/>
<comment type="caution">
    <text evidence="1">The sequence shown here is derived from an EMBL/GenBank/DDBJ whole genome shotgun (WGS) entry which is preliminary data.</text>
</comment>
<accession>A0A483MTD6</accession>
<evidence type="ECO:0000313" key="1">
    <source>
        <dbReference type="EMBL" id="TCX90609.1"/>
    </source>
</evidence>
<proteinExistence type="predicted"/>